<feature type="non-terminal residue" evidence="1">
    <location>
        <position position="1"/>
    </location>
</feature>
<dbReference type="Proteomes" id="UP001341840">
    <property type="component" value="Unassembled WGS sequence"/>
</dbReference>
<feature type="non-terminal residue" evidence="1">
    <location>
        <position position="65"/>
    </location>
</feature>
<reference evidence="1 2" key="1">
    <citation type="journal article" date="2023" name="Plants (Basel)">
        <title>Bridging the Gap: Combining Genomics and Transcriptomics Approaches to Understand Stylosanthes scabra, an Orphan Legume from the Brazilian Caatinga.</title>
        <authorList>
            <person name="Ferreira-Neto J.R.C."/>
            <person name="da Silva M.D."/>
            <person name="Binneck E."/>
            <person name="de Melo N.F."/>
            <person name="da Silva R.H."/>
            <person name="de Melo A.L.T.M."/>
            <person name="Pandolfi V."/>
            <person name="Bustamante F.O."/>
            <person name="Brasileiro-Vidal A.C."/>
            <person name="Benko-Iseppon A.M."/>
        </authorList>
    </citation>
    <scope>NUCLEOTIDE SEQUENCE [LARGE SCALE GENOMIC DNA]</scope>
    <source>
        <tissue evidence="1">Leaves</tissue>
    </source>
</reference>
<comment type="caution">
    <text evidence="1">The sequence shown here is derived from an EMBL/GenBank/DDBJ whole genome shotgun (WGS) entry which is preliminary data.</text>
</comment>
<proteinExistence type="predicted"/>
<protein>
    <submittedName>
        <fullName evidence="1">Uncharacterized protein</fullName>
    </submittedName>
</protein>
<accession>A0ABU6X149</accession>
<organism evidence="1 2">
    <name type="scientific">Stylosanthes scabra</name>
    <dbReference type="NCBI Taxonomy" id="79078"/>
    <lineage>
        <taxon>Eukaryota</taxon>
        <taxon>Viridiplantae</taxon>
        <taxon>Streptophyta</taxon>
        <taxon>Embryophyta</taxon>
        <taxon>Tracheophyta</taxon>
        <taxon>Spermatophyta</taxon>
        <taxon>Magnoliopsida</taxon>
        <taxon>eudicotyledons</taxon>
        <taxon>Gunneridae</taxon>
        <taxon>Pentapetalae</taxon>
        <taxon>rosids</taxon>
        <taxon>fabids</taxon>
        <taxon>Fabales</taxon>
        <taxon>Fabaceae</taxon>
        <taxon>Papilionoideae</taxon>
        <taxon>50 kb inversion clade</taxon>
        <taxon>dalbergioids sensu lato</taxon>
        <taxon>Dalbergieae</taxon>
        <taxon>Pterocarpus clade</taxon>
        <taxon>Stylosanthes</taxon>
    </lineage>
</organism>
<name>A0ABU6X149_9FABA</name>
<sequence length="65" mass="7524">DIRRFLGVDIDLPPPGEEDMYKMRVHSGRQILERHQFPTEALWTVLNSKRGVDGTIISFGIQTVW</sequence>
<evidence type="ECO:0000313" key="1">
    <source>
        <dbReference type="EMBL" id="MED6190383.1"/>
    </source>
</evidence>
<gene>
    <name evidence="1" type="ORF">PIB30_105338</name>
</gene>
<dbReference type="EMBL" id="JASCZI010185081">
    <property type="protein sequence ID" value="MED6190383.1"/>
    <property type="molecule type" value="Genomic_DNA"/>
</dbReference>
<keyword evidence="2" id="KW-1185">Reference proteome</keyword>
<evidence type="ECO:0000313" key="2">
    <source>
        <dbReference type="Proteomes" id="UP001341840"/>
    </source>
</evidence>